<dbReference type="CDD" id="cd23428">
    <property type="entry name" value="beta-trefoil_Ricin_SPI"/>
    <property type="match status" value="1"/>
</dbReference>
<dbReference type="Proteomes" id="UP000024837">
    <property type="component" value="Unassembled WGS sequence"/>
</dbReference>
<dbReference type="AlphaFoldDB" id="W7HK03"/>
<organism evidence="1 2">
    <name type="scientific">Drechslerella stenobrocha 248</name>
    <dbReference type="NCBI Taxonomy" id="1043628"/>
    <lineage>
        <taxon>Eukaryota</taxon>
        <taxon>Fungi</taxon>
        <taxon>Dikarya</taxon>
        <taxon>Ascomycota</taxon>
        <taxon>Pezizomycotina</taxon>
        <taxon>Orbiliomycetes</taxon>
        <taxon>Orbiliales</taxon>
        <taxon>Orbiliaceae</taxon>
        <taxon>Drechslerella</taxon>
    </lineage>
</organism>
<sequence>MAPTDPVTLPVLPPLQSGRYLMKGVASRRLISRAAVEDRSLLPKAVVALRHERTIDAAEWDIKREDDGTYTLKNKNSIVVSIDGKLFGWLGGIPPPEYTSRWYLNPQLIATTDRAIAYTIVAAGKNASDRGRWVVGVVDSEDKEVDKQVSSRQVDDSAPVQRSEAFVFLRK</sequence>
<accession>W7HK03</accession>
<keyword evidence="2" id="KW-1185">Reference proteome</keyword>
<dbReference type="OrthoDB" id="3439489at2759"/>
<protein>
    <submittedName>
        <fullName evidence="1">Uncharacterized protein</fullName>
    </submittedName>
</protein>
<reference evidence="1 2" key="1">
    <citation type="submission" date="2013-05" db="EMBL/GenBank/DDBJ databases">
        <title>Drechslerella stenobrocha genome reveals carnivorous origination and mechanical trapping mechanism of predatory fungi.</title>
        <authorList>
            <person name="Liu X."/>
            <person name="Zhang W."/>
            <person name="Liu K."/>
        </authorList>
    </citation>
    <scope>NUCLEOTIDE SEQUENCE [LARGE SCALE GENOMIC DNA]</scope>
    <source>
        <strain evidence="1 2">248</strain>
    </source>
</reference>
<evidence type="ECO:0000313" key="1">
    <source>
        <dbReference type="EMBL" id="EWC44321.1"/>
    </source>
</evidence>
<name>W7HK03_9PEZI</name>
<dbReference type="Gene3D" id="2.80.10.50">
    <property type="match status" value="1"/>
</dbReference>
<evidence type="ECO:0000313" key="2">
    <source>
        <dbReference type="Proteomes" id="UP000024837"/>
    </source>
</evidence>
<dbReference type="InterPro" id="IPR031755">
    <property type="entry name" value="Inhibitor_I66"/>
</dbReference>
<gene>
    <name evidence="1" type="ORF">DRE_01147</name>
</gene>
<dbReference type="GO" id="GO:0004867">
    <property type="term" value="F:serine-type endopeptidase inhibitor activity"/>
    <property type="evidence" value="ECO:0007669"/>
    <property type="project" value="InterPro"/>
</dbReference>
<dbReference type="HOGENOM" id="CLU_1562852_0_0_1"/>
<dbReference type="EMBL" id="KI966443">
    <property type="protein sequence ID" value="EWC44321.1"/>
    <property type="molecule type" value="Genomic_DNA"/>
</dbReference>
<proteinExistence type="predicted"/>
<dbReference type="Pfam" id="PF16850">
    <property type="entry name" value="Inhibitor_I66"/>
    <property type="match status" value="1"/>
</dbReference>